<evidence type="ECO:0000313" key="2">
    <source>
        <dbReference type="Proteomes" id="UP001630127"/>
    </source>
</evidence>
<protein>
    <submittedName>
        <fullName evidence="1">Uncharacterized protein</fullName>
    </submittedName>
</protein>
<proteinExistence type="predicted"/>
<reference evidence="1 2" key="1">
    <citation type="submission" date="2024-11" db="EMBL/GenBank/DDBJ databases">
        <title>A near-complete genome assembly of Cinchona calisaya.</title>
        <authorList>
            <person name="Lian D.C."/>
            <person name="Zhao X.W."/>
            <person name="Wei L."/>
        </authorList>
    </citation>
    <scope>NUCLEOTIDE SEQUENCE [LARGE SCALE GENOMIC DNA]</scope>
    <source>
        <tissue evidence="1">Nenye</tissue>
    </source>
</reference>
<organism evidence="1 2">
    <name type="scientific">Cinchona calisaya</name>
    <dbReference type="NCBI Taxonomy" id="153742"/>
    <lineage>
        <taxon>Eukaryota</taxon>
        <taxon>Viridiplantae</taxon>
        <taxon>Streptophyta</taxon>
        <taxon>Embryophyta</taxon>
        <taxon>Tracheophyta</taxon>
        <taxon>Spermatophyta</taxon>
        <taxon>Magnoliopsida</taxon>
        <taxon>eudicotyledons</taxon>
        <taxon>Gunneridae</taxon>
        <taxon>Pentapetalae</taxon>
        <taxon>asterids</taxon>
        <taxon>lamiids</taxon>
        <taxon>Gentianales</taxon>
        <taxon>Rubiaceae</taxon>
        <taxon>Cinchonoideae</taxon>
        <taxon>Cinchoneae</taxon>
        <taxon>Cinchona</taxon>
    </lineage>
</organism>
<dbReference type="EMBL" id="JBJUIK010000016">
    <property type="protein sequence ID" value="KAL3500345.1"/>
    <property type="molecule type" value="Genomic_DNA"/>
</dbReference>
<name>A0ABD2Y0Z7_9GENT</name>
<gene>
    <name evidence="1" type="ORF">ACH5RR_039438</name>
</gene>
<dbReference type="Proteomes" id="UP001630127">
    <property type="component" value="Unassembled WGS sequence"/>
</dbReference>
<sequence>MNLCQVIHKLVFKDAVEFVNKEFPKNPMDFSKSDWYDPLVSKAFIEVSGDLLRAARLKQNIFQIVLPNHSLKIVEPSILKQGQASEDGFLGCLISADNGVPQKEKSSDQVLKLAF</sequence>
<keyword evidence="2" id="KW-1185">Reference proteome</keyword>
<comment type="caution">
    <text evidence="1">The sequence shown here is derived from an EMBL/GenBank/DDBJ whole genome shotgun (WGS) entry which is preliminary data.</text>
</comment>
<evidence type="ECO:0000313" key="1">
    <source>
        <dbReference type="EMBL" id="KAL3500345.1"/>
    </source>
</evidence>
<dbReference type="AlphaFoldDB" id="A0ABD2Y0Z7"/>
<accession>A0ABD2Y0Z7</accession>